<keyword evidence="3" id="KW-1185">Reference proteome</keyword>
<evidence type="ECO:0008006" key="4">
    <source>
        <dbReference type="Google" id="ProtNLM"/>
    </source>
</evidence>
<feature type="signal peptide" evidence="1">
    <location>
        <begin position="1"/>
        <end position="21"/>
    </location>
</feature>
<dbReference type="InterPro" id="IPR046525">
    <property type="entry name" value="DUF6702"/>
</dbReference>
<gene>
    <name evidence="2" type="ORF">LY01_00921</name>
</gene>
<accession>A0A2S6IS51</accession>
<dbReference type="RefSeq" id="WP_105023090.1">
    <property type="nucleotide sequence ID" value="NZ_MQVW01000027.1"/>
</dbReference>
<sequence length="189" mass="21801">MKNFKIVLLLSVLSLSLSSFSLDSTSEKEVEISRFRESENNNDLHKYYISVSNVTYSESAKSLQMITRFFIDDLEDVLNSRIETPVVLGDDATIQDLYPLIKSYLDKKLEVKINDQVSKINFLGAEYEGDQIALYIEIPTLKEPKEVSMKFNAFLELFEEQKNLVHLKINGERRTLLMDKNKGTDTVKF</sequence>
<evidence type="ECO:0000313" key="3">
    <source>
        <dbReference type="Proteomes" id="UP000239002"/>
    </source>
</evidence>
<dbReference type="OrthoDB" id="5735516at2"/>
<organism evidence="2 3">
    <name type="scientific">Nonlabens xylanidelens</name>
    <dbReference type="NCBI Taxonomy" id="191564"/>
    <lineage>
        <taxon>Bacteria</taxon>
        <taxon>Pseudomonadati</taxon>
        <taxon>Bacteroidota</taxon>
        <taxon>Flavobacteriia</taxon>
        <taxon>Flavobacteriales</taxon>
        <taxon>Flavobacteriaceae</taxon>
        <taxon>Nonlabens</taxon>
    </lineage>
</organism>
<feature type="chain" id="PRO_5015671176" description="Sporulation and spore germination protein" evidence="1">
    <location>
        <begin position="22"/>
        <end position="189"/>
    </location>
</feature>
<name>A0A2S6IS51_9FLAO</name>
<keyword evidence="1" id="KW-0732">Signal</keyword>
<dbReference type="EMBL" id="PTJE01000001">
    <property type="protein sequence ID" value="PPK97094.1"/>
    <property type="molecule type" value="Genomic_DNA"/>
</dbReference>
<evidence type="ECO:0000256" key="1">
    <source>
        <dbReference type="SAM" id="SignalP"/>
    </source>
</evidence>
<dbReference type="AlphaFoldDB" id="A0A2S6IS51"/>
<proteinExistence type="predicted"/>
<reference evidence="2 3" key="1">
    <citation type="submission" date="2018-02" db="EMBL/GenBank/DDBJ databases">
        <title>Genomic Encyclopedia of Archaeal and Bacterial Type Strains, Phase II (KMG-II): from individual species to whole genera.</title>
        <authorList>
            <person name="Goeker M."/>
        </authorList>
    </citation>
    <scope>NUCLEOTIDE SEQUENCE [LARGE SCALE GENOMIC DNA]</scope>
    <source>
        <strain evidence="2 3">DSM 16809</strain>
    </source>
</reference>
<dbReference type="Proteomes" id="UP000239002">
    <property type="component" value="Unassembled WGS sequence"/>
</dbReference>
<comment type="caution">
    <text evidence="2">The sequence shown here is derived from an EMBL/GenBank/DDBJ whole genome shotgun (WGS) entry which is preliminary data.</text>
</comment>
<protein>
    <recommendedName>
        <fullName evidence="4">Sporulation and spore germination protein</fullName>
    </recommendedName>
</protein>
<evidence type="ECO:0000313" key="2">
    <source>
        <dbReference type="EMBL" id="PPK97094.1"/>
    </source>
</evidence>
<dbReference type="Pfam" id="PF20420">
    <property type="entry name" value="DUF6702"/>
    <property type="match status" value="1"/>
</dbReference>